<sequence length="76" mass="8523">MTRTFMLLGALLLAGCGIDRGQCLADHEETSTWMMPVQTGSISCGNGCTMPIYTHIPIEDHHRTCDRWEFPEGRPQ</sequence>
<dbReference type="RefSeq" id="WP_166205707.1">
    <property type="nucleotide sequence ID" value="NZ_CP088285.1"/>
</dbReference>
<evidence type="ECO:0008006" key="2">
    <source>
        <dbReference type="Google" id="ProtNLM"/>
    </source>
</evidence>
<organism evidence="1">
    <name type="scientific">Bradyrhizobium septentrionale</name>
    <dbReference type="NCBI Taxonomy" id="1404411"/>
    <lineage>
        <taxon>Bacteria</taxon>
        <taxon>Pseudomonadati</taxon>
        <taxon>Pseudomonadota</taxon>
        <taxon>Alphaproteobacteria</taxon>
        <taxon>Hyphomicrobiales</taxon>
        <taxon>Nitrobacteraceae</taxon>
        <taxon>Bradyrhizobium</taxon>
    </lineage>
</organism>
<dbReference type="AlphaFoldDB" id="A0A973W2T6"/>
<evidence type="ECO:0000313" key="1">
    <source>
        <dbReference type="EMBL" id="NVI46382.1"/>
    </source>
</evidence>
<reference evidence="1" key="1">
    <citation type="submission" date="2020-06" db="EMBL/GenBank/DDBJ databases">
        <title>Whole Genome Sequence of Bradyrhizobium sp. Strain 1S1.</title>
        <authorList>
            <person name="Bromfield E.S.P."/>
            <person name="Cloutier S."/>
        </authorList>
    </citation>
    <scope>NUCLEOTIDE SEQUENCE [LARGE SCALE GENOMIC DNA]</scope>
    <source>
        <strain evidence="1">1S1</strain>
    </source>
</reference>
<protein>
    <recommendedName>
        <fullName evidence="2">Lipoprotein</fullName>
    </recommendedName>
</protein>
<gene>
    <name evidence="1" type="ORF">HAP48_026165</name>
</gene>
<proteinExistence type="predicted"/>
<accession>A0A973W2T6</accession>
<dbReference type="PROSITE" id="PS51257">
    <property type="entry name" value="PROKAR_LIPOPROTEIN"/>
    <property type="match status" value="1"/>
</dbReference>
<comment type="caution">
    <text evidence="1">The sequence shown here is derived from an EMBL/GenBank/DDBJ whole genome shotgun (WGS) entry which is preliminary data.</text>
</comment>
<name>A0A973W2T6_9BRAD</name>
<dbReference type="EMBL" id="JAAOLE020000001">
    <property type="protein sequence ID" value="NVI46382.1"/>
    <property type="molecule type" value="Genomic_DNA"/>
</dbReference>